<reference evidence="5" key="1">
    <citation type="submission" date="2011-03" db="EMBL/GenBank/DDBJ databases">
        <title>The Genome Sequence of Nematocida sp1 strain ERTm2.</title>
        <authorList>
            <consortium name="The Broad Institute Genome Sequencing Platform"/>
            <consortium name="The Broad Institute Genome Sequencing Center for Infectious Disease"/>
            <person name="Cuomo C."/>
            <person name="Troemel E."/>
            <person name="Young S.K."/>
            <person name="Zeng Q."/>
            <person name="Gargeya S."/>
            <person name="Fitzgerald M."/>
            <person name="Haas B."/>
            <person name="Abouelleil A."/>
            <person name="Alvarado L."/>
            <person name="Arachchi H.M."/>
            <person name="Berlin A."/>
            <person name="Brown A."/>
            <person name="Chapman S.B."/>
            <person name="Chen Z."/>
            <person name="Dunbar C."/>
            <person name="Freedman E."/>
            <person name="Gearin G."/>
            <person name="Gellesch M."/>
            <person name="Goldberg J."/>
            <person name="Griggs A."/>
            <person name="Gujja S."/>
            <person name="Heilman E.R."/>
            <person name="Heiman D."/>
            <person name="Howarth C."/>
            <person name="Larson L."/>
            <person name="Lui A."/>
            <person name="MacDonald P.J.P."/>
            <person name="Mehta T."/>
            <person name="Montmayeur A."/>
            <person name="Murphy C."/>
            <person name="Neiman D."/>
            <person name="Pearson M."/>
            <person name="Priest M."/>
            <person name="Roberts A."/>
            <person name="Saif S."/>
            <person name="Shea T."/>
            <person name="Shenoy N."/>
            <person name="Sisk P."/>
            <person name="Stolte C."/>
            <person name="Sykes S."/>
            <person name="White J."/>
            <person name="Yandava C."/>
            <person name="Wortman J."/>
            <person name="Nusbaum C."/>
            <person name="Birren B."/>
        </authorList>
    </citation>
    <scope>NUCLEOTIDE SEQUENCE</scope>
    <source>
        <strain evidence="5">ERTm2</strain>
    </source>
</reference>
<name>H8Z9N7_NEMA1</name>
<evidence type="ECO:0000313" key="5">
    <source>
        <dbReference type="EMBL" id="EHY66668.1"/>
    </source>
</evidence>
<dbReference type="GO" id="GO:0006032">
    <property type="term" value="P:chitin catabolic process"/>
    <property type="evidence" value="ECO:0007669"/>
    <property type="project" value="InterPro"/>
</dbReference>
<organism evidence="5">
    <name type="scientific">Nematocida ausubeli (strain ATCC PRA-371 / ERTm2)</name>
    <name type="common">Nematode killer fungus</name>
    <dbReference type="NCBI Taxonomy" id="1913371"/>
    <lineage>
        <taxon>Eukaryota</taxon>
        <taxon>Fungi</taxon>
        <taxon>Fungi incertae sedis</taxon>
        <taxon>Microsporidia</taxon>
        <taxon>Nematocida</taxon>
    </lineage>
</organism>
<evidence type="ECO:0000256" key="3">
    <source>
        <dbReference type="SAM" id="MobiDB-lite"/>
    </source>
</evidence>
<evidence type="ECO:0000259" key="4">
    <source>
        <dbReference type="Pfam" id="PF00182"/>
    </source>
</evidence>
<feature type="compositionally biased region" description="Polar residues" evidence="3">
    <location>
        <begin position="107"/>
        <end position="144"/>
    </location>
</feature>
<feature type="compositionally biased region" description="Low complexity" evidence="3">
    <location>
        <begin position="301"/>
        <end position="375"/>
    </location>
</feature>
<dbReference type="CDD" id="cd00325">
    <property type="entry name" value="chitinase_GH19"/>
    <property type="match status" value="1"/>
</dbReference>
<dbReference type="AlphaFoldDB" id="H8Z9N7"/>
<dbReference type="Gene3D" id="1.10.530.10">
    <property type="match status" value="1"/>
</dbReference>
<protein>
    <recommendedName>
        <fullName evidence="4">Glycoside hydrolase family 19 catalytic domain-containing protein</fullName>
    </recommendedName>
</protein>
<feature type="compositionally biased region" description="Polar residues" evidence="3">
    <location>
        <begin position="265"/>
        <end position="275"/>
    </location>
</feature>
<keyword evidence="1" id="KW-0611">Plant defense</keyword>
<feature type="region of interest" description="Disordered" evidence="3">
    <location>
        <begin position="241"/>
        <end position="375"/>
    </location>
</feature>
<proteinExistence type="predicted"/>
<dbReference type="PANTHER" id="PTHR22595:SF79">
    <property type="entry name" value="CHITINASE 12"/>
    <property type="match status" value="1"/>
</dbReference>
<gene>
    <name evidence="5" type="ORF">NERG_00308</name>
</gene>
<feature type="compositionally biased region" description="Polar residues" evidence="3">
    <location>
        <begin position="247"/>
        <end position="256"/>
    </location>
</feature>
<dbReference type="GO" id="GO:0004568">
    <property type="term" value="F:chitinase activity"/>
    <property type="evidence" value="ECO:0007669"/>
    <property type="project" value="InterPro"/>
</dbReference>
<dbReference type="Proteomes" id="UP000005622">
    <property type="component" value="Unassembled WGS sequence"/>
</dbReference>
<dbReference type="PANTHER" id="PTHR22595">
    <property type="entry name" value="CHITINASE-RELATED"/>
    <property type="match status" value="1"/>
</dbReference>
<feature type="compositionally biased region" description="Polar residues" evidence="3">
    <location>
        <begin position="156"/>
        <end position="187"/>
    </location>
</feature>
<dbReference type="HOGENOM" id="CLU_034215_0_0_1"/>
<dbReference type="SUPFAM" id="SSF53955">
    <property type="entry name" value="Lysozyme-like"/>
    <property type="match status" value="1"/>
</dbReference>
<feature type="domain" description="Glycoside hydrolase family 19 catalytic" evidence="4">
    <location>
        <begin position="414"/>
        <end position="517"/>
    </location>
</feature>
<dbReference type="EMBL" id="JH604633">
    <property type="protein sequence ID" value="EHY66668.1"/>
    <property type="molecule type" value="Genomic_DNA"/>
</dbReference>
<feature type="compositionally biased region" description="Polar residues" evidence="3">
    <location>
        <begin position="195"/>
        <end position="218"/>
    </location>
</feature>
<evidence type="ECO:0000256" key="1">
    <source>
        <dbReference type="ARBA" id="ARBA00022821"/>
    </source>
</evidence>
<evidence type="ECO:0000256" key="2">
    <source>
        <dbReference type="ARBA" id="ARBA00023157"/>
    </source>
</evidence>
<dbReference type="GO" id="GO:0006952">
    <property type="term" value="P:defense response"/>
    <property type="evidence" value="ECO:0007669"/>
    <property type="project" value="UniProtKB-KW"/>
</dbReference>
<dbReference type="Pfam" id="PF00182">
    <property type="entry name" value="Glyco_hydro_19"/>
    <property type="match status" value="1"/>
</dbReference>
<keyword evidence="2" id="KW-1015">Disulfide bond</keyword>
<dbReference type="InterPro" id="IPR000726">
    <property type="entry name" value="Glyco_hydro_19_cat"/>
</dbReference>
<feature type="region of interest" description="Disordered" evidence="3">
    <location>
        <begin position="87"/>
        <end position="218"/>
    </location>
</feature>
<dbReference type="InterPro" id="IPR023346">
    <property type="entry name" value="Lysozyme-like_dom_sf"/>
</dbReference>
<dbReference type="STRING" id="944018.H8Z9N7"/>
<sequence>MKILRTVSTVVISICSIAGQKILNIDSLFKSAKCEGNNVYLQKHDNTWSTFPCSPGYKCESSNGNVECVPDERAIKISTVTITLPGNISPTVTIKHPTSDPMPAAQTGPSPSSNKSVQISTPEPSASPQDQTNLSTNNKQNTPMDGQAPDQKKPSTYDTVWGQDKTQGNSTPTTTSYTPQASSTPSTGGYPALPHNNNSLNPQTPQSNSAPEPSLPQIITQDGNNIIIEYKDNGTGNIDFKIPSAKPTETPSTPQVTPGEFSRISMGTDTGNLNKQGAPPVSPANPELSGSIGAETVSTQAASAGKSGKTSKPSSGAPSKPAASSGSKGTKPSSSKPAPSGKPASSNKPASSSSSTGTKSASPSPSGSPGTGSTTLTADLVKKTLSACGYSGSPNQDFVNELISQINKTSWDSNEKSMFLAQIYHESAGLTALVEQACVSKPCTNYDNADKSSGPVAGSPGKHYYGRGYIQLTWPANYQDASKAIYKDDRLYTNPDQVATDKSIAAAVSIWYWNTKVMTSKSPLSNFGETTKAINGAIECQGSPNSAATNRWNNYLAIAKIFSVNPTASSKGCGNS</sequence>
<accession>H8Z9N7</accession>
<dbReference type="GO" id="GO:0016998">
    <property type="term" value="P:cell wall macromolecule catabolic process"/>
    <property type="evidence" value="ECO:0007669"/>
    <property type="project" value="InterPro"/>
</dbReference>